<dbReference type="Pfam" id="PF14500">
    <property type="entry name" value="MMS19_N"/>
    <property type="match status" value="1"/>
</dbReference>
<evidence type="ECO:0000313" key="8">
    <source>
        <dbReference type="EMBL" id="ESO87854.1"/>
    </source>
</evidence>
<keyword evidence="5" id="KW-0234">DNA repair</keyword>
<evidence type="ECO:0000256" key="5">
    <source>
        <dbReference type="RuleBase" id="RU367072"/>
    </source>
</evidence>
<comment type="subcellular location">
    <subcellularLocation>
        <location evidence="5">Cytoplasm</location>
        <location evidence="5">Cytoskeleton</location>
        <location evidence="5">Spindle</location>
    </subcellularLocation>
    <subcellularLocation>
        <location evidence="1 5">Nucleus</location>
    </subcellularLocation>
</comment>
<dbReference type="InterPro" id="IPR039920">
    <property type="entry name" value="MMS19"/>
</dbReference>
<keyword evidence="4 5" id="KW-0539">Nucleus</keyword>
<reference evidence="8 9" key="1">
    <citation type="journal article" date="2013" name="Nature">
        <title>Insights into bilaterian evolution from three spiralian genomes.</title>
        <authorList>
            <person name="Simakov O."/>
            <person name="Marletaz F."/>
            <person name="Cho S.J."/>
            <person name="Edsinger-Gonzales E."/>
            <person name="Havlak P."/>
            <person name="Hellsten U."/>
            <person name="Kuo D.H."/>
            <person name="Larsson T."/>
            <person name="Lv J."/>
            <person name="Arendt D."/>
            <person name="Savage R."/>
            <person name="Osoegawa K."/>
            <person name="de Jong P."/>
            <person name="Grimwood J."/>
            <person name="Chapman J.A."/>
            <person name="Shapiro H."/>
            <person name="Aerts A."/>
            <person name="Otillar R.P."/>
            <person name="Terry A.Y."/>
            <person name="Boore J.L."/>
            <person name="Grigoriev I.V."/>
            <person name="Lindberg D.R."/>
            <person name="Seaver E.C."/>
            <person name="Weisblat D.A."/>
            <person name="Putnam N.H."/>
            <person name="Rokhsar D.S."/>
        </authorList>
    </citation>
    <scope>NUCLEOTIDE SEQUENCE [LARGE SCALE GENOMIC DNA]</scope>
</reference>
<dbReference type="HOGENOM" id="CLU_005943_2_0_1"/>
<dbReference type="KEGG" id="lgi:LOTGIDRAFT_234861"/>
<dbReference type="EMBL" id="KB202823">
    <property type="protein sequence ID" value="ESO87854.1"/>
    <property type="molecule type" value="Genomic_DNA"/>
</dbReference>
<proteinExistence type="inferred from homology"/>
<dbReference type="InterPro" id="IPR024687">
    <property type="entry name" value="MMS19_C"/>
</dbReference>
<protein>
    <recommendedName>
        <fullName evidence="5">MMS19 nucleotide excision repair protein</fullName>
    </recommendedName>
</protein>
<dbReference type="Proteomes" id="UP000030746">
    <property type="component" value="Unassembled WGS sequence"/>
</dbReference>
<keyword evidence="5" id="KW-0963">Cytoplasm</keyword>
<keyword evidence="5" id="KW-0206">Cytoskeleton</keyword>
<keyword evidence="9" id="KW-1185">Reference proteome</keyword>
<keyword evidence="5" id="KW-0227">DNA damage</keyword>
<dbReference type="GO" id="GO:0006281">
    <property type="term" value="P:DNA repair"/>
    <property type="evidence" value="ECO:0007669"/>
    <property type="project" value="UniProtKB-UniRule"/>
</dbReference>
<dbReference type="OMA" id="FSFMPEF"/>
<dbReference type="InterPro" id="IPR011989">
    <property type="entry name" value="ARM-like"/>
</dbReference>
<dbReference type="Gene3D" id="1.25.10.10">
    <property type="entry name" value="Leucine-rich Repeat Variant"/>
    <property type="match status" value="2"/>
</dbReference>
<name>V4BH53_LOTGI</name>
<dbReference type="RefSeq" id="XP_009061458.1">
    <property type="nucleotide sequence ID" value="XM_009063210.1"/>
</dbReference>
<dbReference type="OrthoDB" id="342900at2759"/>
<dbReference type="InterPro" id="IPR016024">
    <property type="entry name" value="ARM-type_fold"/>
</dbReference>
<dbReference type="CTD" id="20249660"/>
<dbReference type="GO" id="GO:0051604">
    <property type="term" value="P:protein maturation"/>
    <property type="evidence" value="ECO:0007669"/>
    <property type="project" value="UniProtKB-UniRule"/>
</dbReference>
<dbReference type="GO" id="GO:0097361">
    <property type="term" value="C:cytosolic [4Fe-4S] assembly targeting complex"/>
    <property type="evidence" value="ECO:0007669"/>
    <property type="project" value="UniProtKB-UniRule"/>
</dbReference>
<dbReference type="AlphaFoldDB" id="V4BH53"/>
<dbReference type="GO" id="GO:0005634">
    <property type="term" value="C:nucleus"/>
    <property type="evidence" value="ECO:0007669"/>
    <property type="project" value="UniProtKB-SubCell"/>
</dbReference>
<feature type="domain" description="MMS19 C-terminal" evidence="6">
    <location>
        <begin position="383"/>
        <end position="792"/>
    </location>
</feature>
<dbReference type="PANTHER" id="PTHR12891:SF0">
    <property type="entry name" value="MMS19 NUCLEOTIDE EXCISION REPAIR PROTEIN HOMOLOG"/>
    <property type="match status" value="1"/>
</dbReference>
<gene>
    <name evidence="8" type="ORF">LOTGIDRAFT_234861</name>
</gene>
<dbReference type="STRING" id="225164.V4BH53"/>
<dbReference type="InterPro" id="IPR029240">
    <property type="entry name" value="MMS19_N"/>
</dbReference>
<dbReference type="GO" id="GO:0016226">
    <property type="term" value="P:iron-sulfur cluster assembly"/>
    <property type="evidence" value="ECO:0007669"/>
    <property type="project" value="UniProtKB-UniRule"/>
</dbReference>
<dbReference type="GeneID" id="20249660"/>
<dbReference type="GO" id="GO:0005819">
    <property type="term" value="C:spindle"/>
    <property type="evidence" value="ECO:0007669"/>
    <property type="project" value="UniProtKB-SubCell"/>
</dbReference>
<keyword evidence="3" id="KW-0677">Repeat</keyword>
<evidence type="ECO:0000313" key="9">
    <source>
        <dbReference type="Proteomes" id="UP000030746"/>
    </source>
</evidence>
<organism evidence="8 9">
    <name type="scientific">Lottia gigantea</name>
    <name type="common">Giant owl limpet</name>
    <dbReference type="NCBI Taxonomy" id="225164"/>
    <lineage>
        <taxon>Eukaryota</taxon>
        <taxon>Metazoa</taxon>
        <taxon>Spiralia</taxon>
        <taxon>Lophotrochozoa</taxon>
        <taxon>Mollusca</taxon>
        <taxon>Gastropoda</taxon>
        <taxon>Patellogastropoda</taxon>
        <taxon>Lottioidea</taxon>
        <taxon>Lottiidae</taxon>
        <taxon>Lottia</taxon>
    </lineage>
</organism>
<feature type="domain" description="MMS19 N-terminal" evidence="7">
    <location>
        <begin position="1"/>
        <end position="141"/>
    </location>
</feature>
<sequence>MKSDFVHGYIQTMDAEKDPRNLILAFQIARKIIDNFSLGVFVEEMFEVVSCYFPVSFSPPPDNPHGITKQDLVLSLRSCLSATPLFSEYCLPLLLEKLTSDITSAQIDSLQTLAECAPVYGTAALKEYISSFYSCLRKEVVDGDSEEVKRESLKCLSCLISTLSTDITDISSSSVLKSFIEEIFSEYRIYILKSDVKILYNASSLLHCICDANSIACCMVLETAVPLVLLQYNNQTQINCRRCLIDILNMFISCAARHNTEQVLKIILIHKADLISTYTELLLARDKDISCYGIRGVAAILKCNNVLSESEAELFSKHIATILLSNSDKKIRNECVITVQLLASQFPVIVKSEIQTKLIEKLNQDQMEIDGDSSVSKEDLMGIITSISHHKLLLTDITYFIFLQLNQQKDKICSSEVLTSCLCSMVENNKTNGDVLDYTNTSIVPNILQLIVDQYQSLTSNDIEHLATILRISCTNSSSSICEGLYKQIVDLFLHGKLKGITLKDFQPLQNRSNKSQLCSLPLVTAVVCSVPLSETMVNIDDIVSSVMSICTTTDDLTICEYGSKCIAGLLNKLTESYIEGILMDIDKLWDGLFTVNQSSENVERSVILLTWITKALVLRNHCKAKEYIQKLLELLSVDIVGSIVAEYFYIIVTQYKDILNSEMRADIKMFYHQRLFLENKDRLVTDYQESESGAIKKNYLIVLSNLMKPLQKQVLLPELPLLLPLLIHSLVYEDRNLIQVTLTTIQSLCENKEGSLLLCKHLDSVIPQLLQLSKYLSDMKIRISALKCLNTVSHLPSHLILPYRNTVIKSLVQVLDDKKRLVRNEAVTARSKWFLIAEPGSS</sequence>
<comment type="similarity">
    <text evidence="2 5">Belongs to the MET18/MMS19 family.</text>
</comment>
<evidence type="ECO:0000256" key="4">
    <source>
        <dbReference type="ARBA" id="ARBA00023242"/>
    </source>
</evidence>
<accession>V4BH53</accession>
<dbReference type="PANTHER" id="PTHR12891">
    <property type="entry name" value="DNA REPAIR/TRANSCRIPTION PROTEIN MET18/MMS19"/>
    <property type="match status" value="1"/>
</dbReference>
<dbReference type="Pfam" id="PF12460">
    <property type="entry name" value="MMS19_C"/>
    <property type="match status" value="1"/>
</dbReference>
<dbReference type="SUPFAM" id="SSF48371">
    <property type="entry name" value="ARM repeat"/>
    <property type="match status" value="2"/>
</dbReference>
<evidence type="ECO:0000256" key="2">
    <source>
        <dbReference type="ARBA" id="ARBA00009340"/>
    </source>
</evidence>
<evidence type="ECO:0000256" key="1">
    <source>
        <dbReference type="ARBA" id="ARBA00004123"/>
    </source>
</evidence>
<evidence type="ECO:0000259" key="7">
    <source>
        <dbReference type="Pfam" id="PF14500"/>
    </source>
</evidence>
<comment type="subunit">
    <text evidence="5">Component of the CIA complex.</text>
</comment>
<comment type="function">
    <text evidence="5">Key component of the cytosolic iron-sulfur protein assembly (CIA) complex, a multiprotein complex that mediates the incorporation of iron-sulfur cluster into apoproteins specifically involved in DNA metabolism and genomic integrity. In the CIA complex, MMS19 acts as an adapter between early-acting CIA components and a subset of cellular target iron-sulfur proteins.</text>
</comment>
<evidence type="ECO:0000256" key="3">
    <source>
        <dbReference type="ARBA" id="ARBA00022737"/>
    </source>
</evidence>
<evidence type="ECO:0000259" key="6">
    <source>
        <dbReference type="Pfam" id="PF12460"/>
    </source>
</evidence>